<dbReference type="Gene3D" id="3.40.50.1000">
    <property type="entry name" value="HAD superfamily/HAD-like"/>
    <property type="match status" value="1"/>
</dbReference>
<dbReference type="NCBIfam" id="TIGR01662">
    <property type="entry name" value="HAD-SF-IIIA"/>
    <property type="match status" value="1"/>
</dbReference>
<keyword evidence="5" id="KW-1185">Reference proteome</keyword>
<gene>
    <name evidence="4" type="ORF">SporoS204_16205</name>
</gene>
<evidence type="ECO:0000256" key="2">
    <source>
        <dbReference type="ARBA" id="ARBA00022801"/>
    </source>
</evidence>
<dbReference type="InterPro" id="IPR023214">
    <property type="entry name" value="HAD_sf"/>
</dbReference>
<reference evidence="4 5" key="1">
    <citation type="submission" date="2016-04" db="EMBL/GenBank/DDBJ databases">
        <title>Comparative Genomics and Epigenetics of Sporosarcina ureae.</title>
        <authorList>
            <person name="Oliver A.S."/>
            <person name="Cooper K.K."/>
        </authorList>
    </citation>
    <scope>NUCLEOTIDE SEQUENCE [LARGE SCALE GENOMIC DNA]</scope>
    <source>
        <strain evidence="4 5">S204</strain>
    </source>
</reference>
<dbReference type="NCBIfam" id="TIGR01549">
    <property type="entry name" value="HAD-SF-IA-v1"/>
    <property type="match status" value="1"/>
</dbReference>
<keyword evidence="2" id="KW-0378">Hydrolase</keyword>
<evidence type="ECO:0000313" key="4">
    <source>
        <dbReference type="EMBL" id="ARF15567.1"/>
    </source>
</evidence>
<dbReference type="CDD" id="cd16416">
    <property type="entry name" value="HAD_BsYqeG-like"/>
    <property type="match status" value="1"/>
</dbReference>
<dbReference type="InterPro" id="IPR036412">
    <property type="entry name" value="HAD-like_sf"/>
</dbReference>
<evidence type="ECO:0000313" key="5">
    <source>
        <dbReference type="Proteomes" id="UP000192486"/>
    </source>
</evidence>
<evidence type="ECO:0000256" key="3">
    <source>
        <dbReference type="ARBA" id="ARBA00022842"/>
    </source>
</evidence>
<keyword evidence="3" id="KW-0460">Magnesium</keyword>
<organism evidence="4 5">
    <name type="scientific">Sporosarcina ureae</name>
    <dbReference type="NCBI Taxonomy" id="1571"/>
    <lineage>
        <taxon>Bacteria</taxon>
        <taxon>Bacillati</taxon>
        <taxon>Bacillota</taxon>
        <taxon>Bacilli</taxon>
        <taxon>Bacillales</taxon>
        <taxon>Caryophanaceae</taxon>
        <taxon>Sporosarcina</taxon>
    </lineage>
</organism>
<dbReference type="InterPro" id="IPR006549">
    <property type="entry name" value="HAD-SF_hydro_IIIA"/>
</dbReference>
<dbReference type="Pfam" id="PF13242">
    <property type="entry name" value="Hydrolase_like"/>
    <property type="match status" value="1"/>
</dbReference>
<dbReference type="NCBIfam" id="TIGR01668">
    <property type="entry name" value="YqeG_hyp_ppase"/>
    <property type="match status" value="1"/>
</dbReference>
<dbReference type="SUPFAM" id="SSF56784">
    <property type="entry name" value="HAD-like"/>
    <property type="match status" value="1"/>
</dbReference>
<name>A0ABM6JZC3_SPOUR</name>
<dbReference type="InterPro" id="IPR051400">
    <property type="entry name" value="HAD-like_hydrolase"/>
</dbReference>
<evidence type="ECO:0000256" key="1">
    <source>
        <dbReference type="ARBA" id="ARBA00001946"/>
    </source>
</evidence>
<protein>
    <recommendedName>
        <fullName evidence="6">YqeG family HAD IIIA-type phosphatase</fullName>
    </recommendedName>
</protein>
<sequence length="171" mass="19248">MLNHFLPSAYVKSVLLIKPEDLLENGFKGIITDLDNTLVEWDRADATQDIMAWFKSMRDAGLQITVVSNNHIERVSHFCDPLGIPYICEARKPMKKSFHQALATLGLPKNEVVMIGDQLLTDVLGANRVGLQSILVVPVASSDATITKFNRAIERRIMARFKRKGLLTWED</sequence>
<evidence type="ECO:0008006" key="6">
    <source>
        <dbReference type="Google" id="ProtNLM"/>
    </source>
</evidence>
<dbReference type="InterPro" id="IPR006439">
    <property type="entry name" value="HAD-SF_hydro_IA"/>
</dbReference>
<proteinExistence type="predicted"/>
<accession>A0ABM6JZC3</accession>
<dbReference type="EMBL" id="CP015108">
    <property type="protein sequence ID" value="ARF15567.1"/>
    <property type="molecule type" value="Genomic_DNA"/>
</dbReference>
<dbReference type="Proteomes" id="UP000192486">
    <property type="component" value="Chromosome"/>
</dbReference>
<comment type="cofactor">
    <cofactor evidence="1">
        <name>Mg(2+)</name>
        <dbReference type="ChEBI" id="CHEBI:18420"/>
    </cofactor>
</comment>
<dbReference type="PANTHER" id="PTHR46470">
    <property type="entry name" value="N-ACYLNEURAMINATE-9-PHOSPHATASE"/>
    <property type="match status" value="1"/>
</dbReference>
<dbReference type="InterPro" id="IPR010021">
    <property type="entry name" value="PGPP1/Gep4"/>
</dbReference>